<keyword evidence="3" id="KW-0228">DNA excision</keyword>
<dbReference type="PROSITE" id="PS50164">
    <property type="entry name" value="GIY_YIG"/>
    <property type="match status" value="1"/>
</dbReference>
<dbReference type="EMBL" id="AUZX01007830">
    <property type="protein sequence ID" value="EQD58051.1"/>
    <property type="molecule type" value="Genomic_DNA"/>
</dbReference>
<dbReference type="Pfam" id="PF01541">
    <property type="entry name" value="GIY-YIG"/>
    <property type="match status" value="1"/>
</dbReference>
<evidence type="ECO:0000256" key="1">
    <source>
        <dbReference type="ARBA" id="ARBA00022490"/>
    </source>
</evidence>
<dbReference type="GO" id="GO:0004518">
    <property type="term" value="F:nuclease activity"/>
    <property type="evidence" value="ECO:0007669"/>
    <property type="project" value="UniProtKB-KW"/>
</dbReference>
<dbReference type="GO" id="GO:0009380">
    <property type="term" value="C:excinuclease repair complex"/>
    <property type="evidence" value="ECO:0007669"/>
    <property type="project" value="TreeGrafter"/>
</dbReference>
<dbReference type="InterPro" id="IPR047296">
    <property type="entry name" value="GIY-YIG_UvrC_Cho"/>
</dbReference>
<sequence>MHASAPATFDGKLFVSHLTPAPGVYRMYAGDGVLLYVGKAGNLKKRVSSYFMRPPMEPRIAAMVAQIARMETTITRTESEALMLEAQLIKQLQPRYNILLRDGKSYPYVLITAHAEYPRLAWHRGARSAPGSYFGPFPSSGAVRESLNLLHKLFHLRGCEESYFRNRTRPCLQ</sequence>
<dbReference type="GO" id="GO:0006289">
    <property type="term" value="P:nucleotide-excision repair"/>
    <property type="evidence" value="ECO:0007669"/>
    <property type="project" value="InterPro"/>
</dbReference>
<evidence type="ECO:0000259" key="6">
    <source>
        <dbReference type="PROSITE" id="PS50164"/>
    </source>
</evidence>
<comment type="caution">
    <text evidence="7">The sequence shown here is derived from an EMBL/GenBank/DDBJ whole genome shotgun (WGS) entry which is preliminary data.</text>
</comment>
<dbReference type="CDD" id="cd10434">
    <property type="entry name" value="GIY-YIG_UvrC_Cho"/>
    <property type="match status" value="1"/>
</dbReference>
<dbReference type="InterPro" id="IPR000305">
    <property type="entry name" value="GIY-YIG_endonuc"/>
</dbReference>
<accession>T1ABD3</accession>
<evidence type="ECO:0000256" key="5">
    <source>
        <dbReference type="ARBA" id="ARBA00023204"/>
    </source>
</evidence>
<keyword evidence="5" id="KW-0234">DNA repair</keyword>
<protein>
    <submittedName>
        <fullName evidence="7">Excinuclease ABC subunit C</fullName>
    </submittedName>
</protein>
<dbReference type="FunFam" id="3.40.1440.10:FF:000001">
    <property type="entry name" value="UvrABC system protein C"/>
    <property type="match status" value="1"/>
</dbReference>
<dbReference type="SMART" id="SM00465">
    <property type="entry name" value="GIYc"/>
    <property type="match status" value="1"/>
</dbReference>
<dbReference type="AlphaFoldDB" id="T1ABD3"/>
<keyword evidence="4" id="KW-0267">Excision nuclease</keyword>
<feature type="non-terminal residue" evidence="7">
    <location>
        <position position="173"/>
    </location>
</feature>
<evidence type="ECO:0000313" key="7">
    <source>
        <dbReference type="EMBL" id="EQD58051.1"/>
    </source>
</evidence>
<evidence type="ECO:0000256" key="4">
    <source>
        <dbReference type="ARBA" id="ARBA00022881"/>
    </source>
</evidence>
<keyword evidence="1" id="KW-0963">Cytoplasm</keyword>
<name>T1ABD3_9ZZZZ</name>
<dbReference type="InterPro" id="IPR050066">
    <property type="entry name" value="UvrABC_protein_C"/>
</dbReference>
<dbReference type="PANTHER" id="PTHR30562:SF1">
    <property type="entry name" value="UVRABC SYSTEM PROTEIN C"/>
    <property type="match status" value="1"/>
</dbReference>
<dbReference type="Gene3D" id="3.40.1440.10">
    <property type="entry name" value="GIY-YIG endonuclease"/>
    <property type="match status" value="1"/>
</dbReference>
<feature type="domain" description="GIY-YIG" evidence="6">
    <location>
        <begin position="20"/>
        <end position="98"/>
    </location>
</feature>
<dbReference type="PANTHER" id="PTHR30562">
    <property type="entry name" value="UVRC/OXIDOREDUCTASE"/>
    <property type="match status" value="1"/>
</dbReference>
<dbReference type="SUPFAM" id="SSF82771">
    <property type="entry name" value="GIY-YIG endonuclease"/>
    <property type="match status" value="1"/>
</dbReference>
<gene>
    <name evidence="7" type="ORF">B1A_10983</name>
</gene>
<evidence type="ECO:0000256" key="3">
    <source>
        <dbReference type="ARBA" id="ARBA00022769"/>
    </source>
</evidence>
<organism evidence="7">
    <name type="scientific">mine drainage metagenome</name>
    <dbReference type="NCBI Taxonomy" id="410659"/>
    <lineage>
        <taxon>unclassified sequences</taxon>
        <taxon>metagenomes</taxon>
        <taxon>ecological metagenomes</taxon>
    </lineage>
</organism>
<keyword evidence="2" id="KW-0227">DNA damage</keyword>
<reference evidence="7" key="1">
    <citation type="submission" date="2013-08" db="EMBL/GenBank/DDBJ databases">
        <authorList>
            <person name="Mendez C."/>
            <person name="Richter M."/>
            <person name="Ferrer M."/>
            <person name="Sanchez J."/>
        </authorList>
    </citation>
    <scope>NUCLEOTIDE SEQUENCE</scope>
</reference>
<dbReference type="InterPro" id="IPR035901">
    <property type="entry name" value="GIY-YIG_endonuc_sf"/>
</dbReference>
<reference evidence="7" key="2">
    <citation type="journal article" date="2014" name="ISME J.">
        <title>Microbial stratification in low pH oxic and suboxic macroscopic growths along an acid mine drainage.</title>
        <authorList>
            <person name="Mendez-Garcia C."/>
            <person name="Mesa V."/>
            <person name="Sprenger R.R."/>
            <person name="Richter M."/>
            <person name="Diez M.S."/>
            <person name="Solano J."/>
            <person name="Bargiela R."/>
            <person name="Golyshina O.V."/>
            <person name="Manteca A."/>
            <person name="Ramos J.L."/>
            <person name="Gallego J.R."/>
            <person name="Llorente I."/>
            <person name="Martins Dos Santos V.A."/>
            <person name="Jensen O.N."/>
            <person name="Pelaez A.I."/>
            <person name="Sanchez J."/>
            <person name="Ferrer M."/>
        </authorList>
    </citation>
    <scope>NUCLEOTIDE SEQUENCE</scope>
</reference>
<proteinExistence type="predicted"/>
<evidence type="ECO:0000256" key="2">
    <source>
        <dbReference type="ARBA" id="ARBA00022763"/>
    </source>
</evidence>